<gene>
    <name evidence="1" type="ORF">BDV36DRAFT_311189</name>
</gene>
<keyword evidence="2" id="KW-1185">Reference proteome</keyword>
<organism evidence="1 2">
    <name type="scientific">Aspergillus pseudocaelatus</name>
    <dbReference type="NCBI Taxonomy" id="1825620"/>
    <lineage>
        <taxon>Eukaryota</taxon>
        <taxon>Fungi</taxon>
        <taxon>Dikarya</taxon>
        <taxon>Ascomycota</taxon>
        <taxon>Pezizomycotina</taxon>
        <taxon>Eurotiomycetes</taxon>
        <taxon>Eurotiomycetidae</taxon>
        <taxon>Eurotiales</taxon>
        <taxon>Aspergillaceae</taxon>
        <taxon>Aspergillus</taxon>
        <taxon>Aspergillus subgen. Circumdati</taxon>
    </lineage>
</organism>
<dbReference type="EMBL" id="ML735772">
    <property type="protein sequence ID" value="KAE8415127.1"/>
    <property type="molecule type" value="Genomic_DNA"/>
</dbReference>
<accession>A0ABQ6WDA2</accession>
<reference evidence="1 2" key="1">
    <citation type="submission" date="2019-04" db="EMBL/GenBank/DDBJ databases">
        <authorList>
            <consortium name="DOE Joint Genome Institute"/>
            <person name="Mondo S."/>
            <person name="Kjaerbolling I."/>
            <person name="Vesth T."/>
            <person name="Frisvad J.C."/>
            <person name="Nybo J.L."/>
            <person name="Theobald S."/>
            <person name="Kildgaard S."/>
            <person name="Isbrandt T."/>
            <person name="Kuo A."/>
            <person name="Sato A."/>
            <person name="Lyhne E.K."/>
            <person name="Kogle M.E."/>
            <person name="Wiebenga A."/>
            <person name="Kun R.S."/>
            <person name="Lubbers R.J."/>
            <person name="Makela M.R."/>
            <person name="Barry K."/>
            <person name="Chovatia M."/>
            <person name="Clum A."/>
            <person name="Daum C."/>
            <person name="Haridas S."/>
            <person name="He G."/>
            <person name="LaButti K."/>
            <person name="Lipzen A."/>
            <person name="Riley R."/>
            <person name="Salamov A."/>
            <person name="Simmons B.A."/>
            <person name="Magnuson J.K."/>
            <person name="Henrissat B."/>
            <person name="Mortensen U.H."/>
            <person name="Larsen T.O."/>
            <person name="Devries R.P."/>
            <person name="Grigoriev I.V."/>
            <person name="Machida M."/>
            <person name="Baker S.E."/>
            <person name="Andersen M.R."/>
            <person name="Cantor M.N."/>
            <person name="Hua S.X."/>
        </authorList>
    </citation>
    <scope>NUCLEOTIDE SEQUENCE [LARGE SCALE GENOMIC DNA]</scope>
    <source>
        <strain evidence="1 2">CBS 117616</strain>
    </source>
</reference>
<evidence type="ECO:0000313" key="1">
    <source>
        <dbReference type="EMBL" id="KAE8415127.1"/>
    </source>
</evidence>
<protein>
    <submittedName>
        <fullName evidence="1">Uncharacterized protein</fullName>
    </submittedName>
</protein>
<evidence type="ECO:0000313" key="2">
    <source>
        <dbReference type="Proteomes" id="UP000325395"/>
    </source>
</evidence>
<dbReference type="Proteomes" id="UP000325395">
    <property type="component" value="Unassembled WGS sequence"/>
</dbReference>
<sequence length="248" mass="27086">MATSPPPPYPGPPEQSPVVNAIQPTTTQLEDPDLKTHIHPHTLLISITRKDAQILPTVLHYWNHDSSIAILTKLTEAQLHYIRGFEEVGTFPPPVEGVCDSLALHRYFASLVEGKRNREAVDDAISQLRGGGGGGGGGGSDTTSSRNCGKVDFRIFVITVFGVESEDLLRGGLAPVWKWEKPESVYYPRTGFWEAEVESVLADAEWMAGRGLQLLAQGVSDERKQKLRRARSKSMGIVQGGDGLGFVR</sequence>
<proteinExistence type="predicted"/>
<name>A0ABQ6WDA2_9EURO</name>